<evidence type="ECO:0000256" key="5">
    <source>
        <dbReference type="ARBA" id="ARBA00022801"/>
    </source>
</evidence>
<dbReference type="CDD" id="cd07489">
    <property type="entry name" value="Peptidases_S8_5"/>
    <property type="match status" value="1"/>
</dbReference>
<comment type="caution">
    <text evidence="12">The sequence shown here is derived from an EMBL/GenBank/DDBJ whole genome shotgun (WGS) entry which is preliminary data.</text>
</comment>
<keyword evidence="3 8" id="KW-0645">Protease</keyword>
<proteinExistence type="inferred from homology"/>
<dbReference type="PRINTS" id="PR00723">
    <property type="entry name" value="SUBTILISIN"/>
</dbReference>
<accession>A0A1U7LQR3</accession>
<feature type="active site" description="Charge relay system" evidence="7 8">
    <location>
        <position position="236"/>
    </location>
</feature>
<dbReference type="AlphaFoldDB" id="A0A1U7LQR3"/>
<feature type="non-terminal residue" evidence="12">
    <location>
        <position position="1"/>
    </location>
</feature>
<keyword evidence="5 8" id="KW-0378">Hydrolase</keyword>
<dbReference type="InterPro" id="IPR000209">
    <property type="entry name" value="Peptidase_S8/S53_dom"/>
</dbReference>
<dbReference type="InterPro" id="IPR034187">
    <property type="entry name" value="Peptidases_S8_5"/>
</dbReference>
<dbReference type="InterPro" id="IPR022398">
    <property type="entry name" value="Peptidase_S8_His-AS"/>
</dbReference>
<dbReference type="OMA" id="DCADFFA"/>
<keyword evidence="2" id="KW-0964">Secreted</keyword>
<organism evidence="12 13">
    <name type="scientific">Neolecta irregularis (strain DAH-3)</name>
    <dbReference type="NCBI Taxonomy" id="1198029"/>
    <lineage>
        <taxon>Eukaryota</taxon>
        <taxon>Fungi</taxon>
        <taxon>Dikarya</taxon>
        <taxon>Ascomycota</taxon>
        <taxon>Taphrinomycotina</taxon>
        <taxon>Neolectales</taxon>
        <taxon>Neolectaceae</taxon>
        <taxon>Neolecta</taxon>
    </lineage>
</organism>
<dbReference type="InterPro" id="IPR050131">
    <property type="entry name" value="Peptidase_S8_subtilisin-like"/>
</dbReference>
<evidence type="ECO:0000256" key="6">
    <source>
        <dbReference type="ARBA" id="ARBA00022825"/>
    </source>
</evidence>
<keyword evidence="2" id="KW-0134">Cell wall</keyword>
<keyword evidence="4" id="KW-0732">Signal</keyword>
<evidence type="ECO:0000256" key="1">
    <source>
        <dbReference type="ARBA" id="ARBA00011073"/>
    </source>
</evidence>
<dbReference type="SUPFAM" id="SSF52025">
    <property type="entry name" value="PA domain"/>
    <property type="match status" value="1"/>
</dbReference>
<dbReference type="PANTHER" id="PTHR43806:SF66">
    <property type="entry name" value="SERIN ENDOPEPTIDASE"/>
    <property type="match status" value="1"/>
</dbReference>
<dbReference type="GO" id="GO:0016020">
    <property type="term" value="C:membrane"/>
    <property type="evidence" value="ECO:0007669"/>
    <property type="project" value="InterPro"/>
</dbReference>
<dbReference type="InterPro" id="IPR036852">
    <property type="entry name" value="Peptidase_S8/S53_dom_sf"/>
</dbReference>
<dbReference type="PANTHER" id="PTHR43806">
    <property type="entry name" value="PEPTIDASE S8"/>
    <property type="match status" value="1"/>
</dbReference>
<dbReference type="InterPro" id="IPR046450">
    <property type="entry name" value="PA_dom_sf"/>
</dbReference>
<evidence type="ECO:0000256" key="2">
    <source>
        <dbReference type="ARBA" id="ARBA00022512"/>
    </source>
</evidence>
<reference evidence="12 13" key="1">
    <citation type="submission" date="2016-04" db="EMBL/GenBank/DDBJ databases">
        <title>Evolutionary innovation and constraint leading to complex multicellularity in the Ascomycota.</title>
        <authorList>
            <person name="Cisse O."/>
            <person name="Nguyen A."/>
            <person name="Hewitt D.A."/>
            <person name="Jedd G."/>
            <person name="Stajich J.E."/>
        </authorList>
    </citation>
    <scope>NUCLEOTIDE SEQUENCE [LARGE SCALE GENOMIC DNA]</scope>
    <source>
        <strain evidence="12 13">DAH-3</strain>
    </source>
</reference>
<dbReference type="Pfam" id="PF00082">
    <property type="entry name" value="Peptidase_S8"/>
    <property type="match status" value="1"/>
</dbReference>
<sequence length="945" mass="102981">FAQGSSPYLAQQGPYNYPNLLKTFLKVALLQHLPDMNIPWILLFASLHHRLANADLQDMQGNHDHPTLYQNHVQDFAIQDSLLSRRFKQSIHSGTQSSRKMKIPAYVVQLSSPLITITKEEHGLPTVHSFLTQLWSMTNNFEIRRIFSNSVFLGCSFHMEDHTLLEEIRALPVVVKIWPVRMIPFPEFPAYIPLQGVEPGTVLGEHKYAVHKKTGVEKLHKEGIMGKPRIIVGVVDTGVDYTLKALGGCLGPRCTIVAGEDLVGDDFDGTNTAHRGGPPVDVLGHGTHVAGIIVGKGHNFIGVAPSVSLAMWKVFGRTGGSSDDVIVEGLIAAKEAGASSLFRDIAELYWSEDFLSVAASKLADEGIFVSIANGNAGDLGLFAGTSPGTGLDVTAVGSAESPAWWGFPATIMTRNTESFSIDYFSNTRLSVNEPLEFYATSYDAEVQEDACKPLPDDTPDLSNRIVLSHRGNCSPYDQIANAQKKGAKVVLIYNNDKPLPFLYSFDVQAAMINASDGEKIIKALNKGSSKVFFSQARGPQSDSQLHFNENNLTGDLVSHFSSWGPTNELLPKPALIAPGGNILSSFPSKLGGYGIFSGTSMASPYIAGVAALLQSVHGVLNPSELKDILITTAIPAKFYDGVTLPPSPLPAPVIQQGGGLVEAYNALKWSSRIQPSILHLNDSNNFHGSPIIKIHNRGKKEATYLFSAKGASTVYTFPPDSIYPQKYPLKAESSFAVVSFPVDSVTIPGGGLAILQIDITLPHNLKTSRLPFYSGYIQIASTLGETFTVPYLGTTSNMKQVQIMEISERYPYLTTDTSDTGNKIAENMRFKIGTTAPTIVSKMAMGTPFLSMKLVHTSMITEKFLENGDFLSSKSGEEIEDFPIKYVPRSIDVADIETWDGNLASGNKIKAGSYKILISALKIFGNKHDRNDWEKWLSSTFVMEE</sequence>
<dbReference type="PROSITE" id="PS00138">
    <property type="entry name" value="SUBTILASE_SER"/>
    <property type="match status" value="1"/>
</dbReference>
<dbReference type="STRING" id="1198029.A0A1U7LQR3"/>
<evidence type="ECO:0000256" key="7">
    <source>
        <dbReference type="PIRSR" id="PIRSR615500-1"/>
    </source>
</evidence>
<evidence type="ECO:0000313" key="12">
    <source>
        <dbReference type="EMBL" id="OLL24968.1"/>
    </source>
</evidence>
<feature type="active site" description="Charge relay system" evidence="7 8">
    <location>
        <position position="600"/>
    </location>
</feature>
<dbReference type="Gene3D" id="3.50.30.30">
    <property type="match status" value="1"/>
</dbReference>
<gene>
    <name evidence="12" type="ORF">NEOLI_003732</name>
</gene>
<dbReference type="PROSITE" id="PS51892">
    <property type="entry name" value="SUBTILASE"/>
    <property type="match status" value="1"/>
</dbReference>
<feature type="active site" description="Charge relay system" evidence="7 8">
    <location>
        <position position="285"/>
    </location>
</feature>
<dbReference type="Pfam" id="PF06280">
    <property type="entry name" value="fn3_5"/>
    <property type="match status" value="1"/>
</dbReference>
<dbReference type="CDD" id="cd02124">
    <property type="entry name" value="PA_PoS1_like"/>
    <property type="match status" value="1"/>
</dbReference>
<dbReference type="GO" id="GO:0006508">
    <property type="term" value="P:proteolysis"/>
    <property type="evidence" value="ECO:0007669"/>
    <property type="project" value="UniProtKB-KW"/>
</dbReference>
<comment type="similarity">
    <text evidence="1 8">Belongs to the peptidase S8 family.</text>
</comment>
<feature type="domain" description="C5a peptidase/Subtilisin-like protease SBT2-like Fn3-like" evidence="11">
    <location>
        <begin position="680"/>
        <end position="792"/>
    </location>
</feature>
<dbReference type="EMBL" id="LXFE01000537">
    <property type="protein sequence ID" value="OLL24968.1"/>
    <property type="molecule type" value="Genomic_DNA"/>
</dbReference>
<dbReference type="Proteomes" id="UP000186594">
    <property type="component" value="Unassembled WGS sequence"/>
</dbReference>
<evidence type="ECO:0000256" key="4">
    <source>
        <dbReference type="ARBA" id="ARBA00022729"/>
    </source>
</evidence>
<evidence type="ECO:0000313" key="13">
    <source>
        <dbReference type="Proteomes" id="UP000186594"/>
    </source>
</evidence>
<dbReference type="Pfam" id="PF02225">
    <property type="entry name" value="PA"/>
    <property type="match status" value="1"/>
</dbReference>
<dbReference type="GO" id="GO:0004252">
    <property type="term" value="F:serine-type endopeptidase activity"/>
    <property type="evidence" value="ECO:0007669"/>
    <property type="project" value="UniProtKB-UniRule"/>
</dbReference>
<dbReference type="PROSITE" id="PS00137">
    <property type="entry name" value="SUBTILASE_HIS"/>
    <property type="match status" value="1"/>
</dbReference>
<dbReference type="Gene3D" id="3.40.50.200">
    <property type="entry name" value="Peptidase S8/S53 domain"/>
    <property type="match status" value="1"/>
</dbReference>
<evidence type="ECO:0000259" key="11">
    <source>
        <dbReference type="Pfam" id="PF06280"/>
    </source>
</evidence>
<dbReference type="InterPro" id="IPR010435">
    <property type="entry name" value="C5a/SBT2-like_Fn3"/>
</dbReference>
<evidence type="ECO:0000256" key="3">
    <source>
        <dbReference type="ARBA" id="ARBA00022670"/>
    </source>
</evidence>
<evidence type="ECO:0000259" key="10">
    <source>
        <dbReference type="Pfam" id="PF02225"/>
    </source>
</evidence>
<keyword evidence="13" id="KW-1185">Reference proteome</keyword>
<dbReference type="InterPro" id="IPR003137">
    <property type="entry name" value="PA_domain"/>
</dbReference>
<feature type="domain" description="PA" evidence="10">
    <location>
        <begin position="447"/>
        <end position="520"/>
    </location>
</feature>
<keyword evidence="6 8" id="KW-0720">Serine protease</keyword>
<evidence type="ECO:0000256" key="8">
    <source>
        <dbReference type="PROSITE-ProRule" id="PRU01240"/>
    </source>
</evidence>
<feature type="domain" description="Peptidase S8/S53" evidence="9">
    <location>
        <begin position="230"/>
        <end position="633"/>
    </location>
</feature>
<evidence type="ECO:0000259" key="9">
    <source>
        <dbReference type="Pfam" id="PF00082"/>
    </source>
</evidence>
<name>A0A1U7LQR3_NEOID</name>
<dbReference type="OrthoDB" id="10256524at2759"/>
<dbReference type="InterPro" id="IPR015500">
    <property type="entry name" value="Peptidase_S8_subtilisin-rel"/>
</dbReference>
<dbReference type="InterPro" id="IPR023828">
    <property type="entry name" value="Peptidase_S8_Ser-AS"/>
</dbReference>
<protein>
    <submittedName>
        <fullName evidence="12">Minor extracellular protease vpr</fullName>
    </submittedName>
</protein>
<dbReference type="SUPFAM" id="SSF52743">
    <property type="entry name" value="Subtilisin-like"/>
    <property type="match status" value="1"/>
</dbReference>